<dbReference type="EMBL" id="CM042034">
    <property type="protein sequence ID" value="KAI3762489.1"/>
    <property type="molecule type" value="Genomic_DNA"/>
</dbReference>
<reference evidence="1 2" key="2">
    <citation type="journal article" date="2022" name="Mol. Ecol. Resour.">
        <title>The genomes of chicory, endive, great burdock and yacon provide insights into Asteraceae paleo-polyploidization history and plant inulin production.</title>
        <authorList>
            <person name="Fan W."/>
            <person name="Wang S."/>
            <person name="Wang H."/>
            <person name="Wang A."/>
            <person name="Jiang F."/>
            <person name="Liu H."/>
            <person name="Zhao H."/>
            <person name="Xu D."/>
            <person name="Zhang Y."/>
        </authorList>
    </citation>
    <scope>NUCLEOTIDE SEQUENCE [LARGE SCALE GENOMIC DNA]</scope>
    <source>
        <strain evidence="2">cv. Yunnan</strain>
        <tissue evidence="1">Leaves</tissue>
    </source>
</reference>
<evidence type="ECO:0000313" key="2">
    <source>
        <dbReference type="Proteomes" id="UP001056120"/>
    </source>
</evidence>
<name>A0ACB9ETY7_9ASTR</name>
<organism evidence="1 2">
    <name type="scientific">Smallanthus sonchifolius</name>
    <dbReference type="NCBI Taxonomy" id="185202"/>
    <lineage>
        <taxon>Eukaryota</taxon>
        <taxon>Viridiplantae</taxon>
        <taxon>Streptophyta</taxon>
        <taxon>Embryophyta</taxon>
        <taxon>Tracheophyta</taxon>
        <taxon>Spermatophyta</taxon>
        <taxon>Magnoliopsida</taxon>
        <taxon>eudicotyledons</taxon>
        <taxon>Gunneridae</taxon>
        <taxon>Pentapetalae</taxon>
        <taxon>asterids</taxon>
        <taxon>campanulids</taxon>
        <taxon>Asterales</taxon>
        <taxon>Asteraceae</taxon>
        <taxon>Asteroideae</taxon>
        <taxon>Heliantheae alliance</taxon>
        <taxon>Millerieae</taxon>
        <taxon>Smallanthus</taxon>
    </lineage>
</organism>
<keyword evidence="2" id="KW-1185">Reference proteome</keyword>
<protein>
    <submittedName>
        <fullName evidence="1">Uncharacterized protein</fullName>
    </submittedName>
</protein>
<dbReference type="Proteomes" id="UP001056120">
    <property type="component" value="Linkage Group LG17"/>
</dbReference>
<proteinExistence type="predicted"/>
<comment type="caution">
    <text evidence="1">The sequence shown here is derived from an EMBL/GenBank/DDBJ whole genome shotgun (WGS) entry which is preliminary data.</text>
</comment>
<evidence type="ECO:0000313" key="1">
    <source>
        <dbReference type="EMBL" id="KAI3762489.1"/>
    </source>
</evidence>
<accession>A0ACB9ETY7</accession>
<reference evidence="2" key="1">
    <citation type="journal article" date="2022" name="Mol. Ecol. Resour.">
        <title>The genomes of chicory, endive, great burdock and yacon provide insights into Asteraceae palaeo-polyploidization history and plant inulin production.</title>
        <authorList>
            <person name="Fan W."/>
            <person name="Wang S."/>
            <person name="Wang H."/>
            <person name="Wang A."/>
            <person name="Jiang F."/>
            <person name="Liu H."/>
            <person name="Zhao H."/>
            <person name="Xu D."/>
            <person name="Zhang Y."/>
        </authorList>
    </citation>
    <scope>NUCLEOTIDE SEQUENCE [LARGE SCALE GENOMIC DNA]</scope>
    <source>
        <strain evidence="2">cv. Yunnan</strain>
    </source>
</reference>
<sequence>MFRSKHGNEMIFINPTPKVFERKKDPKPNNDLFRSGYDVQNEAFKAKLKESEARRRPAFKYDGYKDLYVIRRTRGRNRYFRNGHDIMRLPVAGLKILSRYDHNSAQRI</sequence>
<gene>
    <name evidence="1" type="ORF">L1987_52919</name>
</gene>